<accession>A0A0C3B4Z3</accession>
<sequence length="59" mass="6870">MEIFENLAYRQKFQKFRHLPSKPSFRGCGVNSGQLPALMNFAVTVKHERAPTSELFWEV</sequence>
<keyword evidence="2" id="KW-1185">Reference proteome</keyword>
<proteinExistence type="predicted"/>
<dbReference type="InParanoid" id="A0A0C3B4Z3"/>
<protein>
    <submittedName>
        <fullName evidence="1">Uncharacterized protein</fullName>
    </submittedName>
</protein>
<gene>
    <name evidence="1" type="ORF">PILCRDRAFT_507205</name>
</gene>
<dbReference type="AlphaFoldDB" id="A0A0C3B4Z3"/>
<dbReference type="EMBL" id="KN833000">
    <property type="protein sequence ID" value="KIM81288.1"/>
    <property type="molecule type" value="Genomic_DNA"/>
</dbReference>
<reference evidence="1 2" key="1">
    <citation type="submission" date="2014-04" db="EMBL/GenBank/DDBJ databases">
        <authorList>
            <consortium name="DOE Joint Genome Institute"/>
            <person name="Kuo A."/>
            <person name="Tarkka M."/>
            <person name="Buscot F."/>
            <person name="Kohler A."/>
            <person name="Nagy L.G."/>
            <person name="Floudas D."/>
            <person name="Copeland A."/>
            <person name="Barry K.W."/>
            <person name="Cichocki N."/>
            <person name="Veneault-Fourrey C."/>
            <person name="LaButti K."/>
            <person name="Lindquist E.A."/>
            <person name="Lipzen A."/>
            <person name="Lundell T."/>
            <person name="Morin E."/>
            <person name="Murat C."/>
            <person name="Sun H."/>
            <person name="Tunlid A."/>
            <person name="Henrissat B."/>
            <person name="Grigoriev I.V."/>
            <person name="Hibbett D.S."/>
            <person name="Martin F."/>
            <person name="Nordberg H.P."/>
            <person name="Cantor M.N."/>
            <person name="Hua S.X."/>
        </authorList>
    </citation>
    <scope>NUCLEOTIDE SEQUENCE [LARGE SCALE GENOMIC DNA]</scope>
    <source>
        <strain evidence="1 2">F 1598</strain>
    </source>
</reference>
<name>A0A0C3B4Z3_PILCF</name>
<reference evidence="2" key="2">
    <citation type="submission" date="2015-01" db="EMBL/GenBank/DDBJ databases">
        <title>Evolutionary Origins and Diversification of the Mycorrhizal Mutualists.</title>
        <authorList>
            <consortium name="DOE Joint Genome Institute"/>
            <consortium name="Mycorrhizal Genomics Consortium"/>
            <person name="Kohler A."/>
            <person name="Kuo A."/>
            <person name="Nagy L.G."/>
            <person name="Floudas D."/>
            <person name="Copeland A."/>
            <person name="Barry K.W."/>
            <person name="Cichocki N."/>
            <person name="Veneault-Fourrey C."/>
            <person name="LaButti K."/>
            <person name="Lindquist E.A."/>
            <person name="Lipzen A."/>
            <person name="Lundell T."/>
            <person name="Morin E."/>
            <person name="Murat C."/>
            <person name="Riley R."/>
            <person name="Ohm R."/>
            <person name="Sun H."/>
            <person name="Tunlid A."/>
            <person name="Henrissat B."/>
            <person name="Grigoriev I.V."/>
            <person name="Hibbett D.S."/>
            <person name="Martin F."/>
        </authorList>
    </citation>
    <scope>NUCLEOTIDE SEQUENCE [LARGE SCALE GENOMIC DNA]</scope>
    <source>
        <strain evidence="2">F 1598</strain>
    </source>
</reference>
<organism evidence="1 2">
    <name type="scientific">Piloderma croceum (strain F 1598)</name>
    <dbReference type="NCBI Taxonomy" id="765440"/>
    <lineage>
        <taxon>Eukaryota</taxon>
        <taxon>Fungi</taxon>
        <taxon>Dikarya</taxon>
        <taxon>Basidiomycota</taxon>
        <taxon>Agaricomycotina</taxon>
        <taxon>Agaricomycetes</taxon>
        <taxon>Agaricomycetidae</taxon>
        <taxon>Atheliales</taxon>
        <taxon>Atheliaceae</taxon>
        <taxon>Piloderma</taxon>
    </lineage>
</organism>
<dbReference type="HOGENOM" id="CLU_2961648_0_0_1"/>
<evidence type="ECO:0000313" key="2">
    <source>
        <dbReference type="Proteomes" id="UP000054166"/>
    </source>
</evidence>
<evidence type="ECO:0000313" key="1">
    <source>
        <dbReference type="EMBL" id="KIM81288.1"/>
    </source>
</evidence>
<dbReference type="Proteomes" id="UP000054166">
    <property type="component" value="Unassembled WGS sequence"/>
</dbReference>